<protein>
    <submittedName>
        <fullName evidence="2">NAD(P)-dependent alcohol dehydrogenase</fullName>
    </submittedName>
</protein>
<dbReference type="Proteomes" id="UP001595891">
    <property type="component" value="Unassembled WGS sequence"/>
</dbReference>
<evidence type="ECO:0000313" key="2">
    <source>
        <dbReference type="EMBL" id="MFC4584953.1"/>
    </source>
</evidence>
<evidence type="ECO:0000313" key="3">
    <source>
        <dbReference type="Proteomes" id="UP001595891"/>
    </source>
</evidence>
<dbReference type="SMART" id="SM00829">
    <property type="entry name" value="PKS_ER"/>
    <property type="match status" value="1"/>
</dbReference>
<proteinExistence type="predicted"/>
<dbReference type="Pfam" id="PF13602">
    <property type="entry name" value="ADH_zinc_N_2"/>
    <property type="match status" value="1"/>
</dbReference>
<dbReference type="Gene3D" id="3.90.180.10">
    <property type="entry name" value="Medium-chain alcohol dehydrogenases, catalytic domain"/>
    <property type="match status" value="1"/>
</dbReference>
<dbReference type="InterPro" id="IPR013154">
    <property type="entry name" value="ADH-like_N"/>
</dbReference>
<dbReference type="InterPro" id="IPR036291">
    <property type="entry name" value="NAD(P)-bd_dom_sf"/>
</dbReference>
<gene>
    <name evidence="2" type="ORF">ACFO8L_02630</name>
</gene>
<dbReference type="InterPro" id="IPR011032">
    <property type="entry name" value="GroES-like_sf"/>
</dbReference>
<dbReference type="SUPFAM" id="SSF50129">
    <property type="entry name" value="GroES-like"/>
    <property type="match status" value="1"/>
</dbReference>
<name>A0ABV9E7W9_9ACTN</name>
<feature type="domain" description="Enoyl reductase (ER)" evidence="1">
    <location>
        <begin position="10"/>
        <end position="328"/>
    </location>
</feature>
<dbReference type="InterPro" id="IPR002364">
    <property type="entry name" value="Quin_OxRdtase/zeta-crystal_CS"/>
</dbReference>
<evidence type="ECO:0000259" key="1">
    <source>
        <dbReference type="SMART" id="SM00829"/>
    </source>
</evidence>
<dbReference type="Pfam" id="PF08240">
    <property type="entry name" value="ADH_N"/>
    <property type="match status" value="1"/>
</dbReference>
<dbReference type="InterPro" id="IPR050700">
    <property type="entry name" value="YIM1/Zinc_Alcohol_DH_Fams"/>
</dbReference>
<dbReference type="SUPFAM" id="SSF51735">
    <property type="entry name" value="NAD(P)-binding Rossmann-fold domains"/>
    <property type="match status" value="1"/>
</dbReference>
<sequence>MKAIRYYAYGPPGVVTLRDVDMPAVGDDDVLVRVRAASVNPLDWHFMRGKPYVARATAGLRRPRTHGLGSDMAGTVEAVGKNVTRFRPGDEVFGGRGGNLAERSAAFAEYASIPESGMIVTKPAGLTFEQAASVPVAAITALQALRDKGRIQPGHRVLVNGAAGGVGTFAVQLAKALGAAEVTGVCSTPNVDMVRSIGADEVVDYTKEDFTRTGRRYDLLVDMVGNRTPAEFRRVLSPRGALLAGAPAKGQWIGPLAGMARLVLISQVVSQRMVPFLVRESAGDLTVLCDLLAAGTITPVIDRTYPLSQVPEALAYLEEGHARGKVVITV</sequence>
<comment type="caution">
    <text evidence="2">The sequence shown here is derived from an EMBL/GenBank/DDBJ whole genome shotgun (WGS) entry which is preliminary data.</text>
</comment>
<dbReference type="Gene3D" id="3.40.50.720">
    <property type="entry name" value="NAD(P)-binding Rossmann-like Domain"/>
    <property type="match status" value="1"/>
</dbReference>
<dbReference type="RefSeq" id="WP_262840989.1">
    <property type="nucleotide sequence ID" value="NZ_JANZYP010000003.1"/>
</dbReference>
<dbReference type="PROSITE" id="PS01162">
    <property type="entry name" value="QOR_ZETA_CRYSTAL"/>
    <property type="match status" value="1"/>
</dbReference>
<organism evidence="2 3">
    <name type="scientific">Sphaerisporangium corydalis</name>
    <dbReference type="NCBI Taxonomy" id="1441875"/>
    <lineage>
        <taxon>Bacteria</taxon>
        <taxon>Bacillati</taxon>
        <taxon>Actinomycetota</taxon>
        <taxon>Actinomycetes</taxon>
        <taxon>Streptosporangiales</taxon>
        <taxon>Streptosporangiaceae</taxon>
        <taxon>Sphaerisporangium</taxon>
    </lineage>
</organism>
<dbReference type="InterPro" id="IPR020843">
    <property type="entry name" value="ER"/>
</dbReference>
<dbReference type="PANTHER" id="PTHR11695">
    <property type="entry name" value="ALCOHOL DEHYDROGENASE RELATED"/>
    <property type="match status" value="1"/>
</dbReference>
<keyword evidence="3" id="KW-1185">Reference proteome</keyword>
<accession>A0ABV9E7W9</accession>
<reference evidence="3" key="1">
    <citation type="journal article" date="2019" name="Int. J. Syst. Evol. Microbiol.">
        <title>The Global Catalogue of Microorganisms (GCM) 10K type strain sequencing project: providing services to taxonomists for standard genome sequencing and annotation.</title>
        <authorList>
            <consortium name="The Broad Institute Genomics Platform"/>
            <consortium name="The Broad Institute Genome Sequencing Center for Infectious Disease"/>
            <person name="Wu L."/>
            <person name="Ma J."/>
        </authorList>
    </citation>
    <scope>NUCLEOTIDE SEQUENCE [LARGE SCALE GENOMIC DNA]</scope>
    <source>
        <strain evidence="3">CCUG 49560</strain>
    </source>
</reference>
<dbReference type="CDD" id="cd08267">
    <property type="entry name" value="MDR1"/>
    <property type="match status" value="1"/>
</dbReference>
<dbReference type="PANTHER" id="PTHR11695:SF648">
    <property type="entry name" value="ZINC-BINDING OXIDOREDUCTASE"/>
    <property type="match status" value="1"/>
</dbReference>
<dbReference type="EMBL" id="JBHSFN010000001">
    <property type="protein sequence ID" value="MFC4584953.1"/>
    <property type="molecule type" value="Genomic_DNA"/>
</dbReference>